<keyword evidence="2" id="KW-1185">Reference proteome</keyword>
<gene>
    <name evidence="1" type="ORF">GU90_14490</name>
</gene>
<dbReference type="OrthoDB" id="4306290at2"/>
<accession>A0A073B7A1</accession>
<reference evidence="1 2" key="1">
    <citation type="submission" date="2014-06" db="EMBL/GenBank/DDBJ databases">
        <title>Saccharopolyspora rectivirgula DSM-43113 Genome sequencing.</title>
        <authorList>
            <person name="Barrera C."/>
            <person name="Millon L."/>
            <person name="Rognon B."/>
            <person name="Zaugg C."/>
            <person name="Monod M."/>
        </authorList>
    </citation>
    <scope>NUCLEOTIDE SEQUENCE [LARGE SCALE GENOMIC DNA]</scope>
    <source>
        <strain evidence="1 2">DSM 43113</strain>
    </source>
</reference>
<dbReference type="eggNOG" id="ENOG50348MU">
    <property type="taxonomic scope" value="Bacteria"/>
</dbReference>
<proteinExistence type="predicted"/>
<evidence type="ECO:0000313" key="1">
    <source>
        <dbReference type="EMBL" id="KEI43554.1"/>
    </source>
</evidence>
<dbReference type="Proteomes" id="UP000031419">
    <property type="component" value="Unassembled WGS sequence"/>
</dbReference>
<evidence type="ECO:0000313" key="2">
    <source>
        <dbReference type="Proteomes" id="UP000031419"/>
    </source>
</evidence>
<dbReference type="EMBL" id="JNVU01000037">
    <property type="protein sequence ID" value="KEI43554.1"/>
    <property type="molecule type" value="Genomic_DNA"/>
</dbReference>
<comment type="caution">
    <text evidence="1">The sequence shown here is derived from an EMBL/GenBank/DDBJ whole genome shotgun (WGS) entry which is preliminary data.</text>
</comment>
<name>A0A073B7A1_9PSEU</name>
<sequence>MKPESTPYATYPAFVVGLHGTLTLHPLVAGQRERGEFDQDVYGLLVQRSAALGLDEFGQRSNTAVHWHQHEAGGDWTQDGKVRQAAWMQAGLPDVPSRVPSWQAMTCLRDVLGKIGRFDLAGTHAVLPLGADVLDNEHFPTTHGWFALLPQEPAEILVSVRTSVGVERPDPDPFATRMEQRSLATLAVEALATPPAGAPDPTGFEGAWLLGEGDLDALHFRVRAPEWSLDMAAFTTDLVSDVARSCGVRSPLLVSAFHTAALD</sequence>
<dbReference type="STRING" id="28042.GU90_14490"/>
<dbReference type="RefSeq" id="WP_029720401.1">
    <property type="nucleotide sequence ID" value="NZ_JAJUIW010000023.1"/>
</dbReference>
<protein>
    <submittedName>
        <fullName evidence="1">Uncharacterized protein</fullName>
    </submittedName>
</protein>
<dbReference type="AlphaFoldDB" id="A0A073B7A1"/>
<organism evidence="1 2">
    <name type="scientific">Saccharopolyspora rectivirgula</name>
    <dbReference type="NCBI Taxonomy" id="28042"/>
    <lineage>
        <taxon>Bacteria</taxon>
        <taxon>Bacillati</taxon>
        <taxon>Actinomycetota</taxon>
        <taxon>Actinomycetes</taxon>
        <taxon>Pseudonocardiales</taxon>
        <taxon>Pseudonocardiaceae</taxon>
        <taxon>Saccharopolyspora</taxon>
    </lineage>
</organism>